<dbReference type="FunFam" id="3.40.50.720:FF:000084">
    <property type="entry name" value="Short-chain dehydrogenase reductase"/>
    <property type="match status" value="1"/>
</dbReference>
<gene>
    <name evidence="4" type="ORF">A3843_07145</name>
</gene>
<dbReference type="SMART" id="SM00822">
    <property type="entry name" value="PKS_KR"/>
    <property type="match status" value="1"/>
</dbReference>
<dbReference type="RefSeq" id="WP_028481789.1">
    <property type="nucleotide sequence ID" value="NZ_LVVZ01000014.1"/>
</dbReference>
<dbReference type="SUPFAM" id="SSF51735">
    <property type="entry name" value="NAD(P)-binding Rossmann-fold domains"/>
    <property type="match status" value="1"/>
</dbReference>
<dbReference type="Gene3D" id="3.40.50.720">
    <property type="entry name" value="NAD(P)-binding Rossmann-like Domain"/>
    <property type="match status" value="1"/>
</dbReference>
<evidence type="ECO:0000256" key="1">
    <source>
        <dbReference type="ARBA" id="ARBA00006484"/>
    </source>
</evidence>
<protein>
    <recommendedName>
        <fullName evidence="3">Ketoreductase domain-containing protein</fullName>
    </recommendedName>
</protein>
<comment type="caution">
    <text evidence="4">The sequence shown here is derived from an EMBL/GenBank/DDBJ whole genome shotgun (WGS) entry which is preliminary data.</text>
</comment>
<dbReference type="PANTHER" id="PTHR48107:SF7">
    <property type="entry name" value="RE15974P"/>
    <property type="match status" value="1"/>
</dbReference>
<dbReference type="PROSITE" id="PS00061">
    <property type="entry name" value="ADH_SHORT"/>
    <property type="match status" value="1"/>
</dbReference>
<dbReference type="EMBL" id="LVVZ01000014">
    <property type="protein sequence ID" value="OKL44191.1"/>
    <property type="molecule type" value="Genomic_DNA"/>
</dbReference>
<reference evidence="4 5" key="1">
    <citation type="submission" date="2016-03" db="EMBL/GenBank/DDBJ databases">
        <title>Genome sequence of Nesiotobacter sp. nov., a moderately halophilic alphaproteobacterium isolated from the Yellow Sea, China.</title>
        <authorList>
            <person name="Zhang G."/>
            <person name="Zhang R."/>
        </authorList>
    </citation>
    <scope>NUCLEOTIDE SEQUENCE [LARGE SCALE GENOMIC DNA]</scope>
    <source>
        <strain evidence="4 5">WB1-6</strain>
    </source>
</reference>
<dbReference type="STRING" id="197461.A3843_07145"/>
<dbReference type="GO" id="GO:0016614">
    <property type="term" value="F:oxidoreductase activity, acting on CH-OH group of donors"/>
    <property type="evidence" value="ECO:0007669"/>
    <property type="project" value="UniProtKB-ARBA"/>
</dbReference>
<keyword evidence="5" id="KW-1185">Reference proteome</keyword>
<dbReference type="InterPro" id="IPR036291">
    <property type="entry name" value="NAD(P)-bd_dom_sf"/>
</dbReference>
<dbReference type="Pfam" id="PF13561">
    <property type="entry name" value="adh_short_C2"/>
    <property type="match status" value="1"/>
</dbReference>
<dbReference type="InterPro" id="IPR020904">
    <property type="entry name" value="Sc_DH/Rdtase_CS"/>
</dbReference>
<dbReference type="InterPro" id="IPR002347">
    <property type="entry name" value="SDR_fam"/>
</dbReference>
<dbReference type="OrthoDB" id="20590at2"/>
<dbReference type="AlphaFoldDB" id="A0A1U7JHR4"/>
<sequence>MSLGTVVVTGASRGIGAATALEAAKRGYHVCVNYTANEEAAEQVVAKIRENGGMAIAFQADVSREDEVSRMFDRCEQELGPITGLVNCAGIMSANMRLESMEFARLERVFRINVLGSILCAKEAVRRMSRTNGGHGGSIVNLSSVASVHGAPGENVDYAASKGAIDSFTKGLAKEVASDGIRVNCVRPGLTDTDLHASTGDPERIVTLAPTVPINRVAEPNEIAEAILWFLSEQSSYCVGAILDVSGGR</sequence>
<dbReference type="Proteomes" id="UP000185783">
    <property type="component" value="Unassembled WGS sequence"/>
</dbReference>
<dbReference type="PRINTS" id="PR00081">
    <property type="entry name" value="GDHRDH"/>
</dbReference>
<organism evidence="4 5">
    <name type="scientific">Pseudovibrio exalbescens</name>
    <dbReference type="NCBI Taxonomy" id="197461"/>
    <lineage>
        <taxon>Bacteria</taxon>
        <taxon>Pseudomonadati</taxon>
        <taxon>Pseudomonadota</taxon>
        <taxon>Alphaproteobacteria</taxon>
        <taxon>Hyphomicrobiales</taxon>
        <taxon>Stappiaceae</taxon>
        <taxon>Pseudovibrio</taxon>
    </lineage>
</organism>
<comment type="similarity">
    <text evidence="1">Belongs to the short-chain dehydrogenases/reductases (SDR) family.</text>
</comment>
<dbReference type="PRINTS" id="PR00080">
    <property type="entry name" value="SDRFAMILY"/>
</dbReference>
<keyword evidence="2" id="KW-0560">Oxidoreductase</keyword>
<dbReference type="PANTHER" id="PTHR48107">
    <property type="entry name" value="NADPH-DEPENDENT ALDEHYDE REDUCTASE-LIKE PROTEIN, CHLOROPLASTIC-RELATED"/>
    <property type="match status" value="1"/>
</dbReference>
<dbReference type="CDD" id="cd05233">
    <property type="entry name" value="SDR_c"/>
    <property type="match status" value="1"/>
</dbReference>
<feature type="domain" description="Ketoreductase" evidence="3">
    <location>
        <begin position="4"/>
        <end position="193"/>
    </location>
</feature>
<dbReference type="InterPro" id="IPR057326">
    <property type="entry name" value="KR_dom"/>
</dbReference>
<evidence type="ECO:0000313" key="4">
    <source>
        <dbReference type="EMBL" id="OKL44191.1"/>
    </source>
</evidence>
<name>A0A1U7JHR4_9HYPH</name>
<proteinExistence type="inferred from homology"/>
<evidence type="ECO:0000259" key="3">
    <source>
        <dbReference type="SMART" id="SM00822"/>
    </source>
</evidence>
<accession>A0A1U7JHR4</accession>
<evidence type="ECO:0000313" key="5">
    <source>
        <dbReference type="Proteomes" id="UP000185783"/>
    </source>
</evidence>
<evidence type="ECO:0000256" key="2">
    <source>
        <dbReference type="ARBA" id="ARBA00023002"/>
    </source>
</evidence>